<organism evidence="2 3">
    <name type="scientific">Liparis tanakae</name>
    <name type="common">Tanaka's snailfish</name>
    <dbReference type="NCBI Taxonomy" id="230148"/>
    <lineage>
        <taxon>Eukaryota</taxon>
        <taxon>Metazoa</taxon>
        <taxon>Chordata</taxon>
        <taxon>Craniata</taxon>
        <taxon>Vertebrata</taxon>
        <taxon>Euteleostomi</taxon>
        <taxon>Actinopterygii</taxon>
        <taxon>Neopterygii</taxon>
        <taxon>Teleostei</taxon>
        <taxon>Neoteleostei</taxon>
        <taxon>Acanthomorphata</taxon>
        <taxon>Eupercaria</taxon>
        <taxon>Perciformes</taxon>
        <taxon>Cottioidei</taxon>
        <taxon>Cottales</taxon>
        <taxon>Liparidae</taxon>
        <taxon>Liparis</taxon>
    </lineage>
</organism>
<evidence type="ECO:0000313" key="3">
    <source>
        <dbReference type="Proteomes" id="UP000314294"/>
    </source>
</evidence>
<evidence type="ECO:0000256" key="1">
    <source>
        <dbReference type="SAM" id="MobiDB-lite"/>
    </source>
</evidence>
<dbReference type="Proteomes" id="UP000314294">
    <property type="component" value="Unassembled WGS sequence"/>
</dbReference>
<feature type="compositionally biased region" description="Gly residues" evidence="1">
    <location>
        <begin position="230"/>
        <end position="246"/>
    </location>
</feature>
<name>A0A4Z2GJS8_9TELE</name>
<comment type="caution">
    <text evidence="2">The sequence shown here is derived from an EMBL/GenBank/DDBJ whole genome shotgun (WGS) entry which is preliminary data.</text>
</comment>
<feature type="region of interest" description="Disordered" evidence="1">
    <location>
        <begin position="37"/>
        <end position="72"/>
    </location>
</feature>
<dbReference type="EMBL" id="SRLO01000528">
    <property type="protein sequence ID" value="TNN53054.1"/>
    <property type="molecule type" value="Genomic_DNA"/>
</dbReference>
<evidence type="ECO:0000313" key="2">
    <source>
        <dbReference type="EMBL" id="TNN53054.1"/>
    </source>
</evidence>
<protein>
    <submittedName>
        <fullName evidence="2">Uncharacterized protein</fullName>
    </submittedName>
</protein>
<dbReference type="AlphaFoldDB" id="A0A4Z2GJS8"/>
<feature type="region of interest" description="Disordered" evidence="1">
    <location>
        <begin position="228"/>
        <end position="250"/>
    </location>
</feature>
<accession>A0A4Z2GJS8</accession>
<gene>
    <name evidence="2" type="ORF">EYF80_036747</name>
</gene>
<keyword evidence="3" id="KW-1185">Reference proteome</keyword>
<proteinExistence type="predicted"/>
<reference evidence="2 3" key="1">
    <citation type="submission" date="2019-03" db="EMBL/GenBank/DDBJ databases">
        <title>First draft genome of Liparis tanakae, snailfish: a comprehensive survey of snailfish specific genes.</title>
        <authorList>
            <person name="Kim W."/>
            <person name="Song I."/>
            <person name="Jeong J.-H."/>
            <person name="Kim D."/>
            <person name="Kim S."/>
            <person name="Ryu S."/>
            <person name="Song J.Y."/>
            <person name="Lee S.K."/>
        </authorList>
    </citation>
    <scope>NUCLEOTIDE SEQUENCE [LARGE SCALE GENOMIC DNA]</scope>
    <source>
        <tissue evidence="2">Muscle</tissue>
    </source>
</reference>
<sequence length="368" mass="39371">MVVGANTCPGELERSAERLRAAARSRSRSASFHLVGNRIHNDGETRVRSPKGYGSPHKPGIDSSGKQKRCSTPTSRCASTFGLYFFFGLNLVNVAVKSDASEGSIPIKVQERSHGRPPDVRESRTAPAFPEERVRVPRTTTFTDGFPEVGGVARGDAGYRRPLDRRSNTSVLIFRIIFVCRVLRLDTDCTDSLVPPRLDAGLGAAGPAQSQGLGPRLQQLLRRPVQAEGAGTGGGVVQEAGGGVQGGARQPPVVSVVELGEAERVQGPHGAAVAPVSRGRRRRRRRESQRVVVVVVVEREVGREEGVRQGGAGRGAAHQERPQGVHQGVGPRQGVPLAFVLHPPVLEPHLERRVKGHGVSTEDHPEGG</sequence>
<feature type="region of interest" description="Disordered" evidence="1">
    <location>
        <begin position="304"/>
        <end position="329"/>
    </location>
</feature>